<dbReference type="HOGENOM" id="CLU_144696_0_0_6"/>
<dbReference type="GO" id="GO:0051495">
    <property type="term" value="P:positive regulation of cytoskeleton organization"/>
    <property type="evidence" value="ECO:0007669"/>
    <property type="project" value="InterPro"/>
</dbReference>
<protein>
    <submittedName>
        <fullName evidence="1">Uncharacterized protein</fullName>
    </submittedName>
</protein>
<accession>Q6D390</accession>
<dbReference type="DNASU" id="2884982"/>
<evidence type="ECO:0000313" key="2">
    <source>
        <dbReference type="Proteomes" id="UP000007966"/>
    </source>
</evidence>
<sequence>MMITLLPHFYKETIMPSSDTPEWGLKCAITPRFGARLVQEGNRLHYLADRASVVGTFSKTEARHLEHVFPELIKQLEHKLRASELNPRQQKCVTLHCNEWTCEADTLGSVGYVYIAIYPSSAATQ</sequence>
<dbReference type="InterPro" id="IPR038025">
    <property type="entry name" value="CbeA_sf"/>
</dbReference>
<dbReference type="InterPro" id="IPR009320">
    <property type="entry name" value="Antitoxin_CbeA"/>
</dbReference>
<dbReference type="STRING" id="218491.ECA2854"/>
<dbReference type="AlphaFoldDB" id="Q6D390"/>
<reference evidence="1" key="1">
    <citation type="submission" date="2004-02" db="EMBL/GenBank/DDBJ databases">
        <title>The genome sequence of the enterobacterial phytopathogen Erwinia carotovora subsp. atroseptica SCRI1043 and functional genomic identification of novel virulence factors.</title>
        <authorList>
            <person name="Bell K.S."/>
            <person name="Sebaihia M."/>
            <person name="Pritchard L."/>
            <person name="Holden M."/>
            <person name="Hyman L.J."/>
            <person name="Holeva M.C."/>
            <person name="Thomson N.R."/>
            <person name="Bentley S.D."/>
            <person name="Churcher C."/>
            <person name="Mungall K."/>
            <person name="Atkin R."/>
            <person name="Bason N."/>
            <person name="Brooks K."/>
            <person name="Chillingworth T."/>
            <person name="Clark K."/>
            <person name="Doggett J."/>
            <person name="Fraser A."/>
            <person name="Hance Z."/>
            <person name="Hauser H."/>
            <person name="Jagels K."/>
            <person name="Moule S."/>
            <person name="Norbertczak H."/>
            <person name="Ormond D."/>
            <person name="Price C."/>
            <person name="Quail M.A."/>
            <person name="Sanders M."/>
            <person name="Walker D."/>
            <person name="Whitehead S."/>
            <person name="Salmond G.P.C."/>
            <person name="Birch P.R.J."/>
            <person name="Barrell B.G."/>
            <person name="Parkhill J."/>
            <person name="Toth I.K."/>
        </authorList>
    </citation>
    <scope>NUCLEOTIDE SEQUENCE</scope>
    <source>
        <strain evidence="1">SCRI1043</strain>
    </source>
</reference>
<name>Q6D390_PECAS</name>
<dbReference type="Gene3D" id="3.30.450.20">
    <property type="entry name" value="PAS domain"/>
    <property type="match status" value="1"/>
</dbReference>
<dbReference type="Pfam" id="PF06154">
    <property type="entry name" value="CbeA_antitoxin"/>
    <property type="match status" value="1"/>
</dbReference>
<keyword evidence="2" id="KW-1185">Reference proteome</keyword>
<organism evidence="1 2">
    <name type="scientific">Pectobacterium atrosepticum (strain SCRI 1043 / ATCC BAA-672)</name>
    <name type="common">Erwinia carotovora subsp. atroseptica</name>
    <dbReference type="NCBI Taxonomy" id="218491"/>
    <lineage>
        <taxon>Bacteria</taxon>
        <taxon>Pseudomonadati</taxon>
        <taxon>Pseudomonadota</taxon>
        <taxon>Gammaproteobacteria</taxon>
        <taxon>Enterobacterales</taxon>
        <taxon>Pectobacteriaceae</taxon>
        <taxon>Pectobacterium</taxon>
    </lineage>
</organism>
<evidence type="ECO:0000313" key="1">
    <source>
        <dbReference type="EMBL" id="CAG75754.1"/>
    </source>
</evidence>
<dbReference type="SUPFAM" id="SSF143737">
    <property type="entry name" value="YeeU-like"/>
    <property type="match status" value="1"/>
</dbReference>
<dbReference type="KEGG" id="eca:ECA2854"/>
<dbReference type="eggNOG" id="ENOG5032FUR">
    <property type="taxonomic scope" value="Bacteria"/>
</dbReference>
<proteinExistence type="predicted"/>
<dbReference type="EMBL" id="BX950851">
    <property type="protein sequence ID" value="CAG75754.1"/>
    <property type="molecule type" value="Genomic_DNA"/>
</dbReference>
<dbReference type="Proteomes" id="UP000007966">
    <property type="component" value="Chromosome"/>
</dbReference>
<gene>
    <name evidence="1" type="ordered locus">ECA2854</name>
</gene>